<reference evidence="9 10" key="1">
    <citation type="submission" date="2022-12" db="EMBL/GenBank/DDBJ databases">
        <title>Metagenome assembled genome from gulf of manar.</title>
        <authorList>
            <person name="Kohli P."/>
            <person name="Pk S."/>
            <person name="Venkata Ramana C."/>
            <person name="Sasikala C."/>
        </authorList>
    </citation>
    <scope>NUCLEOTIDE SEQUENCE [LARGE SCALE GENOMIC DNA]</scope>
    <source>
        <strain evidence="9">JB008</strain>
    </source>
</reference>
<keyword evidence="6 7" id="KW-0472">Membrane</keyword>
<evidence type="ECO:0000256" key="5">
    <source>
        <dbReference type="ARBA" id="ARBA00022989"/>
    </source>
</evidence>
<evidence type="ECO:0000256" key="2">
    <source>
        <dbReference type="ARBA" id="ARBA00008193"/>
    </source>
</evidence>
<evidence type="ECO:0000313" key="9">
    <source>
        <dbReference type="EMBL" id="MDC7227965.1"/>
    </source>
</evidence>
<feature type="domain" description="Glycine transporter" evidence="8">
    <location>
        <begin position="93"/>
        <end position="165"/>
    </location>
</feature>
<feature type="transmembrane region" description="Helical" evidence="7">
    <location>
        <begin position="93"/>
        <end position="111"/>
    </location>
</feature>
<keyword evidence="4 7" id="KW-0812">Transmembrane</keyword>
<protein>
    <submittedName>
        <fullName evidence="9">Trimeric intracellular cation channel family protein</fullName>
    </submittedName>
</protein>
<dbReference type="EMBL" id="JAQQAL010000036">
    <property type="protein sequence ID" value="MDC7227965.1"/>
    <property type="molecule type" value="Genomic_DNA"/>
</dbReference>
<dbReference type="Pfam" id="PF03458">
    <property type="entry name" value="Gly_transporter"/>
    <property type="match status" value="2"/>
</dbReference>
<proteinExistence type="inferred from homology"/>
<evidence type="ECO:0000259" key="8">
    <source>
        <dbReference type="Pfam" id="PF03458"/>
    </source>
</evidence>
<feature type="transmembrane region" description="Helical" evidence="7">
    <location>
        <begin position="32"/>
        <end position="53"/>
    </location>
</feature>
<organism evidence="9 10">
    <name type="scientific">Candidatus Thalassospirochaeta sargassi</name>
    <dbReference type="NCBI Taxonomy" id="3119039"/>
    <lineage>
        <taxon>Bacteria</taxon>
        <taxon>Pseudomonadati</taxon>
        <taxon>Spirochaetota</taxon>
        <taxon>Spirochaetia</taxon>
        <taxon>Spirochaetales</taxon>
        <taxon>Spirochaetaceae</taxon>
        <taxon>Candidatus Thalassospirochaeta</taxon>
    </lineage>
</organism>
<dbReference type="Proteomes" id="UP001221217">
    <property type="component" value="Unassembled WGS sequence"/>
</dbReference>
<feature type="transmembrane region" description="Helical" evidence="7">
    <location>
        <begin position="117"/>
        <end position="138"/>
    </location>
</feature>
<sequence>MFDSIFFLDIFGSAVFAVAGTFKAIKHELDILGVITLALITGVGGGILRDLLLGDAPPAAFRDETYFIVCIISGLAAAVLASRIARVWKLVKVFDALGLGVFTAIGAAKGMEYGLGYVGILLTGAITATGGGMIRDVLVREIPSVISRDFYATASFLGSIALIAVVSTGAEEGPAIIAAIVVTTVVRLVAMKTGLALPKVKRIPWFRGTSEDSEG</sequence>
<feature type="transmembrane region" description="Helical" evidence="7">
    <location>
        <begin position="176"/>
        <end position="197"/>
    </location>
</feature>
<dbReference type="InterPro" id="IPR005115">
    <property type="entry name" value="Gly_transporter"/>
</dbReference>
<keyword evidence="3" id="KW-1003">Cell membrane</keyword>
<feature type="domain" description="Glycine transporter" evidence="8">
    <location>
        <begin position="7"/>
        <end position="81"/>
    </location>
</feature>
<evidence type="ECO:0000256" key="7">
    <source>
        <dbReference type="SAM" id="Phobius"/>
    </source>
</evidence>
<evidence type="ECO:0000256" key="4">
    <source>
        <dbReference type="ARBA" id="ARBA00022692"/>
    </source>
</evidence>
<dbReference type="AlphaFoldDB" id="A0AAJ1IEV4"/>
<evidence type="ECO:0000256" key="3">
    <source>
        <dbReference type="ARBA" id="ARBA00022475"/>
    </source>
</evidence>
<evidence type="ECO:0000313" key="10">
    <source>
        <dbReference type="Proteomes" id="UP001221217"/>
    </source>
</evidence>
<gene>
    <name evidence="9" type="ORF">PQJ61_14465</name>
</gene>
<evidence type="ECO:0000256" key="6">
    <source>
        <dbReference type="ARBA" id="ARBA00023136"/>
    </source>
</evidence>
<feature type="transmembrane region" description="Helical" evidence="7">
    <location>
        <begin position="65"/>
        <end position="81"/>
    </location>
</feature>
<comment type="subcellular location">
    <subcellularLocation>
        <location evidence="1">Cell membrane</location>
        <topology evidence="1">Multi-pass membrane protein</topology>
    </subcellularLocation>
</comment>
<comment type="caution">
    <text evidence="9">The sequence shown here is derived from an EMBL/GenBank/DDBJ whole genome shotgun (WGS) entry which is preliminary data.</text>
</comment>
<feature type="transmembrane region" description="Helical" evidence="7">
    <location>
        <begin position="150"/>
        <end position="170"/>
    </location>
</feature>
<dbReference type="PANTHER" id="PTHR30506:SF3">
    <property type="entry name" value="UPF0126 INNER MEMBRANE PROTEIN YADS-RELATED"/>
    <property type="match status" value="1"/>
</dbReference>
<evidence type="ECO:0000256" key="1">
    <source>
        <dbReference type="ARBA" id="ARBA00004651"/>
    </source>
</evidence>
<dbReference type="GO" id="GO:0005886">
    <property type="term" value="C:plasma membrane"/>
    <property type="evidence" value="ECO:0007669"/>
    <property type="project" value="UniProtKB-SubCell"/>
</dbReference>
<dbReference type="PANTHER" id="PTHR30506">
    <property type="entry name" value="INNER MEMBRANE PROTEIN"/>
    <property type="match status" value="1"/>
</dbReference>
<keyword evidence="5 7" id="KW-1133">Transmembrane helix</keyword>
<feature type="transmembrane region" description="Helical" evidence="7">
    <location>
        <begin position="6"/>
        <end position="25"/>
    </location>
</feature>
<comment type="similarity">
    <text evidence="2">Belongs to the UPF0126 family.</text>
</comment>
<accession>A0AAJ1IEV4</accession>
<name>A0AAJ1IEV4_9SPIO</name>